<feature type="domain" description="Transcription regulator PadR N-terminal" evidence="2">
    <location>
        <begin position="38"/>
        <end position="108"/>
    </location>
</feature>
<dbReference type="InterPro" id="IPR036388">
    <property type="entry name" value="WH-like_DNA-bd_sf"/>
</dbReference>
<reference evidence="3 4" key="1">
    <citation type="submission" date="2018-10" db="EMBL/GenBank/DDBJ databases">
        <title>Robbsia sp. DHC34, isolated from soil.</title>
        <authorList>
            <person name="Gao Z.-H."/>
            <person name="Qiu L.-H."/>
        </authorList>
    </citation>
    <scope>NUCLEOTIDE SEQUENCE [LARGE SCALE GENOMIC DNA]</scope>
    <source>
        <strain evidence="3 4">DHC34</strain>
    </source>
</reference>
<evidence type="ECO:0000313" key="4">
    <source>
        <dbReference type="Proteomes" id="UP000270342"/>
    </source>
</evidence>
<evidence type="ECO:0000256" key="1">
    <source>
        <dbReference type="SAM" id="MobiDB-lite"/>
    </source>
</evidence>
<evidence type="ECO:0000313" key="3">
    <source>
        <dbReference type="EMBL" id="RKP43369.1"/>
    </source>
</evidence>
<sequence length="232" mass="26265">MDSISHTGAARVPWNKGRLTGQKPPLKLKEIWAIRIRLTEAPMHPYRMQQLIKARGKDEVVNVRQRNSLYQTIERLLRGNLIAVRETERDGAFPERTIYEITEAGRDTARLWLREQLAEPAREFPAFPAALSFLPLLTPDDVRRQLEVRITALTRELARTDALRESAAVLQVPRLFLLEGELMRATLKVELDWVTCVVNDLKAGSISQADAPSADHAQSHPAVSRDDGLPEH</sequence>
<feature type="compositionally biased region" description="Basic and acidic residues" evidence="1">
    <location>
        <begin position="223"/>
        <end position="232"/>
    </location>
</feature>
<dbReference type="InterPro" id="IPR005149">
    <property type="entry name" value="Tscrpt_reg_PadR_N"/>
</dbReference>
<protein>
    <submittedName>
        <fullName evidence="3">PadR family transcriptional regulator</fullName>
    </submittedName>
</protein>
<gene>
    <name evidence="3" type="ORF">D7S86_28955</name>
</gene>
<proteinExistence type="predicted"/>
<dbReference type="SUPFAM" id="SSF46785">
    <property type="entry name" value="Winged helix' DNA-binding domain"/>
    <property type="match status" value="1"/>
</dbReference>
<keyword evidence="4" id="KW-1185">Reference proteome</keyword>
<dbReference type="InterPro" id="IPR036390">
    <property type="entry name" value="WH_DNA-bd_sf"/>
</dbReference>
<dbReference type="Gene3D" id="1.10.10.10">
    <property type="entry name" value="Winged helix-like DNA-binding domain superfamily/Winged helix DNA-binding domain"/>
    <property type="match status" value="1"/>
</dbReference>
<dbReference type="Pfam" id="PF03551">
    <property type="entry name" value="PadR"/>
    <property type="match status" value="1"/>
</dbReference>
<feature type="region of interest" description="Disordered" evidence="1">
    <location>
        <begin position="209"/>
        <end position="232"/>
    </location>
</feature>
<name>A0A494X5U8_9BURK</name>
<dbReference type="Proteomes" id="UP000270342">
    <property type="component" value="Unassembled WGS sequence"/>
</dbReference>
<organism evidence="3 4">
    <name type="scientific">Pararobbsia silviterrae</name>
    <dbReference type="NCBI Taxonomy" id="1792498"/>
    <lineage>
        <taxon>Bacteria</taxon>
        <taxon>Pseudomonadati</taxon>
        <taxon>Pseudomonadota</taxon>
        <taxon>Betaproteobacteria</taxon>
        <taxon>Burkholderiales</taxon>
        <taxon>Burkholderiaceae</taxon>
        <taxon>Pararobbsia</taxon>
    </lineage>
</organism>
<evidence type="ECO:0000259" key="2">
    <source>
        <dbReference type="Pfam" id="PF03551"/>
    </source>
</evidence>
<dbReference type="AlphaFoldDB" id="A0A494X5U8"/>
<accession>A0A494X5U8</accession>
<comment type="caution">
    <text evidence="3">The sequence shown here is derived from an EMBL/GenBank/DDBJ whole genome shotgun (WGS) entry which is preliminary data.</text>
</comment>
<dbReference type="EMBL" id="RBZU01000043">
    <property type="protein sequence ID" value="RKP43369.1"/>
    <property type="molecule type" value="Genomic_DNA"/>
</dbReference>
<dbReference type="OrthoDB" id="3186544at2"/>